<evidence type="ECO:0000259" key="4">
    <source>
        <dbReference type="PROSITE" id="PS50830"/>
    </source>
</evidence>
<dbReference type="Proteomes" id="UP000036176">
    <property type="component" value="Unassembled WGS sequence"/>
</dbReference>
<gene>
    <name evidence="5" type="primary">nucH</name>
    <name evidence="5" type="ORF">MCHUDSM44219_00393</name>
</gene>
<dbReference type="GO" id="GO:0003676">
    <property type="term" value="F:nucleic acid binding"/>
    <property type="evidence" value="ECO:0007669"/>
    <property type="project" value="InterPro"/>
</dbReference>
<evidence type="ECO:0000313" key="5">
    <source>
        <dbReference type="EMBL" id="KMO84769.1"/>
    </source>
</evidence>
<dbReference type="EMBL" id="JYNX01000011">
    <property type="protein sequence ID" value="KMO84769.1"/>
    <property type="molecule type" value="Genomic_DNA"/>
</dbReference>
<dbReference type="PANTHER" id="PTHR12302:SF3">
    <property type="entry name" value="SERINE_THREONINE-PROTEIN KINASE 31"/>
    <property type="match status" value="1"/>
</dbReference>
<dbReference type="SMART" id="SM00318">
    <property type="entry name" value="SNc"/>
    <property type="match status" value="1"/>
</dbReference>
<dbReference type="PROSITE" id="PS50830">
    <property type="entry name" value="TNASE_3"/>
    <property type="match status" value="1"/>
</dbReference>
<evidence type="ECO:0000256" key="1">
    <source>
        <dbReference type="ARBA" id="ARBA00022722"/>
    </source>
</evidence>
<keyword evidence="2" id="KW-0255">Endonuclease</keyword>
<dbReference type="SUPFAM" id="SSF50199">
    <property type="entry name" value="Staphylococcal nuclease"/>
    <property type="match status" value="1"/>
</dbReference>
<keyword evidence="3 5" id="KW-0378">Hydrolase</keyword>
<dbReference type="AlphaFoldDB" id="A0A0J6WQC9"/>
<dbReference type="InterPro" id="IPR016071">
    <property type="entry name" value="Staphylococal_nuclease_OB-fold"/>
</dbReference>
<dbReference type="PANTHER" id="PTHR12302">
    <property type="entry name" value="EBNA2 BINDING PROTEIN P100"/>
    <property type="match status" value="1"/>
</dbReference>
<feature type="domain" description="TNase-like" evidence="4">
    <location>
        <begin position="100"/>
        <end position="236"/>
    </location>
</feature>
<keyword evidence="1" id="KW-0540">Nuclease</keyword>
<dbReference type="PATRIC" id="fig|1800.3.peg.396"/>
<sequence>MHLLLELLSAQFHWVEPFRRTPSHSEIAPPPVMRVMRTFPRTRSTTASISIPISTASAVRVDVVRLGFGGAVANAVALSVVAVMPLAALVSPSLVAANPAVVTATVLKVVDGDTIDIRDDVRGRLRVRLLGIDTPETKKPGYTVGCWGPEATEFARSTMVGQRVAVVTDPTQDRTDRYGRTLAYLVRADGWDYSVEAARAGAAKSYVYDNKLVARYDLIDRAQREAQESQRGLWGPPCLGNTESVPA</sequence>
<protein>
    <submittedName>
        <fullName evidence="5">Thermonuclease</fullName>
        <ecNumber evidence="5">3.1.31.1</ecNumber>
    </submittedName>
</protein>
<evidence type="ECO:0000256" key="2">
    <source>
        <dbReference type="ARBA" id="ARBA00022759"/>
    </source>
</evidence>
<dbReference type="EC" id="3.1.31.1" evidence="5"/>
<reference evidence="5 6" key="1">
    <citation type="journal article" date="2015" name="Genome Biol. Evol.">
        <title>Characterization of Three Mycobacterium spp. with Potential Use in Bioremediation by Genome Sequencing and Comparative Genomics.</title>
        <authorList>
            <person name="Das S."/>
            <person name="Pettersson B.M."/>
            <person name="Behra P.R."/>
            <person name="Ramesh M."/>
            <person name="Dasgupta S."/>
            <person name="Bhattacharya A."/>
            <person name="Kirsebom L.A."/>
        </authorList>
    </citation>
    <scope>NUCLEOTIDE SEQUENCE [LARGE SCALE GENOMIC DNA]</scope>
    <source>
        <strain evidence="5 6">DSM 44219</strain>
    </source>
</reference>
<organism evidence="5 6">
    <name type="scientific">Mycolicibacterium chubuense</name>
    <name type="common">Mycobacterium chubuense</name>
    <dbReference type="NCBI Taxonomy" id="1800"/>
    <lineage>
        <taxon>Bacteria</taxon>
        <taxon>Bacillati</taxon>
        <taxon>Actinomycetota</taxon>
        <taxon>Actinomycetes</taxon>
        <taxon>Mycobacteriales</taxon>
        <taxon>Mycobacteriaceae</taxon>
        <taxon>Mycolicibacterium</taxon>
    </lineage>
</organism>
<proteinExistence type="predicted"/>
<name>A0A0J6WQC9_MYCCU</name>
<dbReference type="GO" id="GO:1990599">
    <property type="term" value="F:3' overhang single-stranded DNA endodeoxyribonuclease activity"/>
    <property type="evidence" value="ECO:0007669"/>
    <property type="project" value="UniProtKB-EC"/>
</dbReference>
<evidence type="ECO:0000313" key="6">
    <source>
        <dbReference type="Proteomes" id="UP000036176"/>
    </source>
</evidence>
<dbReference type="PROSITE" id="PS01123">
    <property type="entry name" value="TNASE_1"/>
    <property type="match status" value="1"/>
</dbReference>
<keyword evidence="6" id="KW-1185">Reference proteome</keyword>
<dbReference type="InterPro" id="IPR002071">
    <property type="entry name" value="Thermonucl_AS"/>
</dbReference>
<dbReference type="InterPro" id="IPR035437">
    <property type="entry name" value="SNase_OB-fold_sf"/>
</dbReference>
<dbReference type="Pfam" id="PF00565">
    <property type="entry name" value="SNase"/>
    <property type="match status" value="1"/>
</dbReference>
<comment type="caution">
    <text evidence="5">The sequence shown here is derived from an EMBL/GenBank/DDBJ whole genome shotgun (WGS) entry which is preliminary data.</text>
</comment>
<dbReference type="Gene3D" id="2.40.50.90">
    <property type="match status" value="1"/>
</dbReference>
<accession>A0A0J6WQC9</accession>
<evidence type="ECO:0000256" key="3">
    <source>
        <dbReference type="ARBA" id="ARBA00022801"/>
    </source>
</evidence>